<dbReference type="Proteomes" id="UP000530234">
    <property type="component" value="Unassembled WGS sequence"/>
</dbReference>
<dbReference type="GO" id="GO:0033194">
    <property type="term" value="P:response to hydroperoxide"/>
    <property type="evidence" value="ECO:0007669"/>
    <property type="project" value="TreeGrafter"/>
</dbReference>
<protein>
    <submittedName>
        <fullName evidence="2">Peroxide stress protein YaaA</fullName>
    </submittedName>
</protein>
<gene>
    <name evidence="2" type="primary">yaaA</name>
    <name evidence="2" type="ORF">FOE67_15745</name>
</gene>
<sequence>MLVLLPPSEGKAEREGDGPPLDLDSLSLPGLNDARRTVLTELVELCAGDPDKAREVLGLGPRRAGEIALNAALWSAPTLPAGELYTGVLYDALDLPSLDAEAAGRAAESVLIFSGPLGALRPGDRVPAHRCSAGVRLPALGGLGPFWRGPMAEVMPAEAGDGPILDLRSAAYAALWKPTGEQARRTVTVRVLHSRTVNGEEKRSVVSHFNKATKGRLLRDLLESGLRPADPAALVEALRELGHRVEESGAGRVDIVVTEV</sequence>
<dbReference type="AlphaFoldDB" id="A0A7W3T4S0"/>
<reference evidence="3" key="1">
    <citation type="submission" date="2019-10" db="EMBL/GenBank/DDBJ databases">
        <title>Streptomyces sp. nov., a novel actinobacterium isolated from alkaline environment.</title>
        <authorList>
            <person name="Golinska P."/>
        </authorList>
    </citation>
    <scope>NUCLEOTIDE SEQUENCE [LARGE SCALE GENOMIC DNA]</scope>
    <source>
        <strain evidence="3">DSM 42108</strain>
    </source>
</reference>
<dbReference type="PANTHER" id="PTHR30283:SF4">
    <property type="entry name" value="PEROXIDE STRESS RESISTANCE PROTEIN YAAA"/>
    <property type="match status" value="1"/>
</dbReference>
<name>A0A7W3T4S0_9ACTN</name>
<accession>A0A7W3T4S0</accession>
<evidence type="ECO:0000256" key="1">
    <source>
        <dbReference type="SAM" id="MobiDB-lite"/>
    </source>
</evidence>
<comment type="caution">
    <text evidence="2">The sequence shown here is derived from an EMBL/GenBank/DDBJ whole genome shotgun (WGS) entry which is preliminary data.</text>
</comment>
<dbReference type="EMBL" id="VKHS01000384">
    <property type="protein sequence ID" value="MBB0230928.1"/>
    <property type="molecule type" value="Genomic_DNA"/>
</dbReference>
<evidence type="ECO:0000313" key="2">
    <source>
        <dbReference type="EMBL" id="MBB0230928.1"/>
    </source>
</evidence>
<evidence type="ECO:0000313" key="3">
    <source>
        <dbReference type="Proteomes" id="UP000530234"/>
    </source>
</evidence>
<feature type="region of interest" description="Disordered" evidence="1">
    <location>
        <begin position="1"/>
        <end position="26"/>
    </location>
</feature>
<dbReference type="Pfam" id="PF03883">
    <property type="entry name" value="H2O2_YaaD"/>
    <property type="match status" value="1"/>
</dbReference>
<proteinExistence type="predicted"/>
<dbReference type="NCBIfam" id="NF002545">
    <property type="entry name" value="PRK02101.2-3"/>
    <property type="match status" value="1"/>
</dbReference>
<dbReference type="InterPro" id="IPR005583">
    <property type="entry name" value="YaaA"/>
</dbReference>
<keyword evidence="3" id="KW-1185">Reference proteome</keyword>
<organism evidence="2 3">
    <name type="scientific">Streptomyces calidiresistens</name>
    <dbReference type="NCBI Taxonomy" id="1485586"/>
    <lineage>
        <taxon>Bacteria</taxon>
        <taxon>Bacillati</taxon>
        <taxon>Actinomycetota</taxon>
        <taxon>Actinomycetes</taxon>
        <taxon>Kitasatosporales</taxon>
        <taxon>Streptomycetaceae</taxon>
        <taxon>Streptomyces</taxon>
    </lineage>
</organism>
<dbReference type="GO" id="GO:0005829">
    <property type="term" value="C:cytosol"/>
    <property type="evidence" value="ECO:0007669"/>
    <property type="project" value="TreeGrafter"/>
</dbReference>
<dbReference type="PANTHER" id="PTHR30283">
    <property type="entry name" value="PEROXIDE STRESS RESPONSE PROTEIN YAAA"/>
    <property type="match status" value="1"/>
</dbReference>
<dbReference type="RefSeq" id="WP_182664812.1">
    <property type="nucleotide sequence ID" value="NZ_VKHS01000384.1"/>
</dbReference>